<dbReference type="OrthoDB" id="9782395at2"/>
<evidence type="ECO:0000256" key="1">
    <source>
        <dbReference type="SAM" id="Phobius"/>
    </source>
</evidence>
<keyword evidence="1" id="KW-0472">Membrane</keyword>
<keyword evidence="1" id="KW-1133">Transmembrane helix</keyword>
<dbReference type="Gene3D" id="3.40.50.620">
    <property type="entry name" value="HUPs"/>
    <property type="match status" value="1"/>
</dbReference>
<dbReference type="InterPro" id="IPR051599">
    <property type="entry name" value="Cell_Envelope_Assoc"/>
</dbReference>
<dbReference type="GO" id="GO:0000270">
    <property type="term" value="P:peptidoglycan metabolic process"/>
    <property type="evidence" value="ECO:0007669"/>
    <property type="project" value="TreeGrafter"/>
</dbReference>
<evidence type="ECO:0000313" key="3">
    <source>
        <dbReference type="EMBL" id="PFG34695.1"/>
    </source>
</evidence>
<dbReference type="EMBL" id="PDJG01000001">
    <property type="protein sequence ID" value="PFG34695.1"/>
    <property type="molecule type" value="Genomic_DNA"/>
</dbReference>
<dbReference type="Proteomes" id="UP000225548">
    <property type="component" value="Unassembled WGS sequence"/>
</dbReference>
<proteinExistence type="predicted"/>
<feature type="transmembrane region" description="Helical" evidence="1">
    <location>
        <begin position="75"/>
        <end position="98"/>
    </location>
</feature>
<dbReference type="Pfam" id="PF02698">
    <property type="entry name" value="DUF218"/>
    <property type="match status" value="1"/>
</dbReference>
<evidence type="ECO:0000259" key="2">
    <source>
        <dbReference type="Pfam" id="PF02698"/>
    </source>
</evidence>
<sequence length="260" mass="28358">MKMLTLRNALRLILLLLSVYGFWVFLQPVTISGIINIGNIVGMGFSVLLAVVVLFSSRVSRFLSARMKQRRGKIVIVSAAALLGCGVLWCGALSLLMATAMSTQPESPTTVIVLGCRVNGDTPSASLLRRVDTAADYLLANPSVQVIVSGGQGAHEWISEAEAMKRVLVQRGISEDRILMEDRSTSTLENLTFSREMLAENGLSTSVIVVSEGYHMYRALSFAERVGLDAEGLAAPTVPWILPTSWVREWFGITLDTLQR</sequence>
<dbReference type="InterPro" id="IPR014729">
    <property type="entry name" value="Rossmann-like_a/b/a_fold"/>
</dbReference>
<accession>A0A2A9E8P5</accession>
<dbReference type="GO" id="GO:0043164">
    <property type="term" value="P:Gram-negative-bacterium-type cell wall biogenesis"/>
    <property type="evidence" value="ECO:0007669"/>
    <property type="project" value="TreeGrafter"/>
</dbReference>
<organism evidence="3 4">
    <name type="scientific">Sanguibacter antarcticus</name>
    <dbReference type="NCBI Taxonomy" id="372484"/>
    <lineage>
        <taxon>Bacteria</taxon>
        <taxon>Bacillati</taxon>
        <taxon>Actinomycetota</taxon>
        <taxon>Actinomycetes</taxon>
        <taxon>Micrococcales</taxon>
        <taxon>Sanguibacteraceae</taxon>
        <taxon>Sanguibacter</taxon>
    </lineage>
</organism>
<evidence type="ECO:0000313" key="4">
    <source>
        <dbReference type="Proteomes" id="UP000225548"/>
    </source>
</evidence>
<feature type="domain" description="DUF218" evidence="2">
    <location>
        <begin position="110"/>
        <end position="251"/>
    </location>
</feature>
<protein>
    <submittedName>
        <fullName evidence="3">Uncharacterized SAM-binding protein YcdF (DUF218 family)</fullName>
    </submittedName>
</protein>
<dbReference type="InterPro" id="IPR003848">
    <property type="entry name" value="DUF218"/>
</dbReference>
<dbReference type="AlphaFoldDB" id="A0A2A9E8P5"/>
<feature type="transmembrane region" description="Helical" evidence="1">
    <location>
        <begin position="12"/>
        <end position="31"/>
    </location>
</feature>
<comment type="caution">
    <text evidence="3">The sequence shown here is derived from an EMBL/GenBank/DDBJ whole genome shotgun (WGS) entry which is preliminary data.</text>
</comment>
<gene>
    <name evidence="3" type="ORF">ATL42_2615</name>
</gene>
<dbReference type="PANTHER" id="PTHR30336">
    <property type="entry name" value="INNER MEMBRANE PROTEIN, PROBABLE PERMEASE"/>
    <property type="match status" value="1"/>
</dbReference>
<name>A0A2A9E8P5_9MICO</name>
<keyword evidence="1" id="KW-0812">Transmembrane</keyword>
<dbReference type="GO" id="GO:0005886">
    <property type="term" value="C:plasma membrane"/>
    <property type="evidence" value="ECO:0007669"/>
    <property type="project" value="TreeGrafter"/>
</dbReference>
<dbReference type="CDD" id="cd06259">
    <property type="entry name" value="YdcF-like"/>
    <property type="match status" value="1"/>
</dbReference>
<reference evidence="3 4" key="1">
    <citation type="submission" date="2017-10" db="EMBL/GenBank/DDBJ databases">
        <title>Sequencing the genomes of 1000 actinobacteria strains.</title>
        <authorList>
            <person name="Klenk H.-P."/>
        </authorList>
    </citation>
    <scope>NUCLEOTIDE SEQUENCE [LARGE SCALE GENOMIC DNA]</scope>
    <source>
        <strain evidence="3 4">DSM 18966</strain>
    </source>
</reference>
<keyword evidence="4" id="KW-1185">Reference proteome</keyword>
<feature type="transmembrane region" description="Helical" evidence="1">
    <location>
        <begin position="37"/>
        <end position="55"/>
    </location>
</feature>
<dbReference type="PANTHER" id="PTHR30336:SF4">
    <property type="entry name" value="ENVELOPE BIOGENESIS FACTOR ELYC"/>
    <property type="match status" value="1"/>
</dbReference>